<dbReference type="SUPFAM" id="SSF54060">
    <property type="entry name" value="His-Me finger endonucleases"/>
    <property type="match status" value="1"/>
</dbReference>
<dbReference type="Gene3D" id="3.90.75.20">
    <property type="match status" value="1"/>
</dbReference>
<gene>
    <name evidence="1" type="ORF">LCGC14_1391560</name>
</gene>
<sequence>MPAIGDIVLAKDLGRKGGSNNRAKYIWTSCVDCGRERWVFLAKGKPVHLICNLCWGKYVPRRRPIMIANGTVNNPQIGDIRYGDEIGAKAEHKHIWFGCITCGKTRWVLMKNNEPKSQRCPQCRPKHLKVKPLKRGLLAKGTIDNPEVGDIRYGDERGLKAISHKYIWSNCRICGSNPKWRSFVNGEERKAACHRCLCGENASCRKHYSYINNQGYRLVYILYDSPFSIMVAQKQSIGGFVLEHRLIMAQYLNRPLKQWETVHHLNHIRNDNRIDNLKLMVVQHHNGLTIMEHKTNRLYRKVTRLNAIIINQSNVIKMLLMISEKVAKKKEG</sequence>
<dbReference type="AlphaFoldDB" id="A0A0F9KKM9"/>
<dbReference type="InterPro" id="IPR044925">
    <property type="entry name" value="His-Me_finger_sf"/>
</dbReference>
<accession>A0A0F9KKM9</accession>
<name>A0A0F9KKM9_9ZZZZ</name>
<comment type="caution">
    <text evidence="1">The sequence shown here is derived from an EMBL/GenBank/DDBJ whole genome shotgun (WGS) entry which is preliminary data.</text>
</comment>
<evidence type="ECO:0008006" key="2">
    <source>
        <dbReference type="Google" id="ProtNLM"/>
    </source>
</evidence>
<protein>
    <recommendedName>
        <fullName evidence="2">HNH nuclease domain-containing protein</fullName>
    </recommendedName>
</protein>
<organism evidence="1">
    <name type="scientific">marine sediment metagenome</name>
    <dbReference type="NCBI Taxonomy" id="412755"/>
    <lineage>
        <taxon>unclassified sequences</taxon>
        <taxon>metagenomes</taxon>
        <taxon>ecological metagenomes</taxon>
    </lineage>
</organism>
<evidence type="ECO:0000313" key="1">
    <source>
        <dbReference type="EMBL" id="KKM75301.1"/>
    </source>
</evidence>
<dbReference type="EMBL" id="LAZR01008999">
    <property type="protein sequence ID" value="KKM75301.1"/>
    <property type="molecule type" value="Genomic_DNA"/>
</dbReference>
<reference evidence="1" key="1">
    <citation type="journal article" date="2015" name="Nature">
        <title>Complex archaea that bridge the gap between prokaryotes and eukaryotes.</title>
        <authorList>
            <person name="Spang A."/>
            <person name="Saw J.H."/>
            <person name="Jorgensen S.L."/>
            <person name="Zaremba-Niedzwiedzka K."/>
            <person name="Martijn J."/>
            <person name="Lind A.E."/>
            <person name="van Eijk R."/>
            <person name="Schleper C."/>
            <person name="Guy L."/>
            <person name="Ettema T.J."/>
        </authorList>
    </citation>
    <scope>NUCLEOTIDE SEQUENCE</scope>
</reference>
<proteinExistence type="predicted"/>